<protein>
    <submittedName>
        <fullName evidence="2">Uncharacterized protein</fullName>
    </submittedName>
</protein>
<proteinExistence type="predicted"/>
<evidence type="ECO:0000313" key="2">
    <source>
        <dbReference type="EMBL" id="KAA5540010.1"/>
    </source>
</evidence>
<evidence type="ECO:0000256" key="1">
    <source>
        <dbReference type="SAM" id="Phobius"/>
    </source>
</evidence>
<comment type="caution">
    <text evidence="2">The sequence shown here is derived from an EMBL/GenBank/DDBJ whole genome shotgun (WGS) entry which is preliminary data.</text>
</comment>
<name>A0A5M6D009_9BACT</name>
<reference evidence="2 3" key="1">
    <citation type="submission" date="2019-08" db="EMBL/GenBank/DDBJ databases">
        <authorList>
            <person name="Dhanesh K."/>
            <person name="Kumar G."/>
            <person name="Sasikala C."/>
            <person name="Venkata Ramana C."/>
        </authorList>
    </citation>
    <scope>NUCLEOTIDE SEQUENCE [LARGE SCALE GENOMIC DNA]</scope>
    <source>
        <strain evidence="2 3">JC645</strain>
    </source>
</reference>
<keyword evidence="3" id="KW-1185">Reference proteome</keyword>
<keyword evidence="1" id="KW-1133">Transmembrane helix</keyword>
<keyword evidence="1" id="KW-0812">Transmembrane</keyword>
<dbReference type="AlphaFoldDB" id="A0A5M6D009"/>
<organism evidence="2 3">
    <name type="scientific">Roseiconus nitratireducens</name>
    <dbReference type="NCBI Taxonomy" id="2605748"/>
    <lineage>
        <taxon>Bacteria</taxon>
        <taxon>Pseudomonadati</taxon>
        <taxon>Planctomycetota</taxon>
        <taxon>Planctomycetia</taxon>
        <taxon>Pirellulales</taxon>
        <taxon>Pirellulaceae</taxon>
        <taxon>Roseiconus</taxon>
    </lineage>
</organism>
<dbReference type="EMBL" id="VWOX01000015">
    <property type="protein sequence ID" value="KAA5540010.1"/>
    <property type="molecule type" value="Genomic_DNA"/>
</dbReference>
<accession>A0A5M6D009</accession>
<evidence type="ECO:0000313" key="3">
    <source>
        <dbReference type="Proteomes" id="UP000324479"/>
    </source>
</evidence>
<feature type="transmembrane region" description="Helical" evidence="1">
    <location>
        <begin position="73"/>
        <end position="92"/>
    </location>
</feature>
<keyword evidence="1" id="KW-0472">Membrane</keyword>
<dbReference type="Proteomes" id="UP000324479">
    <property type="component" value="Unassembled WGS sequence"/>
</dbReference>
<gene>
    <name evidence="2" type="ORF">FYK55_22085</name>
</gene>
<sequence length="98" mass="11130">MSFYRNRYFLSGILLILLGFQFRRVESFVLNEPTTRLMAKVTKTPIVDNSTAVGSFFEPVTPKPRKKVTPPRWLGLSMIAVGCVISFHAFSIPKHRGD</sequence>